<feature type="transmembrane region" description="Helical" evidence="5">
    <location>
        <begin position="73"/>
        <end position="90"/>
    </location>
</feature>
<feature type="transmembrane region" description="Helical" evidence="5">
    <location>
        <begin position="27"/>
        <end position="45"/>
    </location>
</feature>
<keyword evidence="3 5" id="KW-1133">Transmembrane helix</keyword>
<dbReference type="RefSeq" id="WP_281762683.1">
    <property type="nucleotide sequence ID" value="NZ_AP026709.1"/>
</dbReference>
<accession>A0ABN6S404</accession>
<evidence type="ECO:0000256" key="5">
    <source>
        <dbReference type="SAM" id="Phobius"/>
    </source>
</evidence>
<sequence length="125" mass="14082">MNDEQMELARERNRLAKNRTRLANKRTFLAWCRTSLAFMTFGFLLEKVDVFLASGHSAVAEAVLSDLGVLGKLAFIGGPLLMLFAGWRYYQLEKEIGFSGGGLYVFPEVVLFGFILCGALLYVFW</sequence>
<gene>
    <name evidence="7" type="ORF">SYK_11620</name>
</gene>
<name>A0ABN6S404_9BACT</name>
<evidence type="ECO:0000256" key="3">
    <source>
        <dbReference type="ARBA" id="ARBA00022989"/>
    </source>
</evidence>
<evidence type="ECO:0000256" key="4">
    <source>
        <dbReference type="ARBA" id="ARBA00023136"/>
    </source>
</evidence>
<organism evidence="7 8">
    <name type="scientific">Pseudodesulfovibrio nedwellii</name>
    <dbReference type="NCBI Taxonomy" id="2973072"/>
    <lineage>
        <taxon>Bacteria</taxon>
        <taxon>Pseudomonadati</taxon>
        <taxon>Thermodesulfobacteriota</taxon>
        <taxon>Desulfovibrionia</taxon>
        <taxon>Desulfovibrionales</taxon>
        <taxon>Desulfovibrionaceae</taxon>
    </lineage>
</organism>
<dbReference type="EMBL" id="AP026709">
    <property type="protein sequence ID" value="BDQ36802.1"/>
    <property type="molecule type" value="Genomic_DNA"/>
</dbReference>
<evidence type="ECO:0000256" key="2">
    <source>
        <dbReference type="ARBA" id="ARBA00022692"/>
    </source>
</evidence>
<dbReference type="Pfam" id="PF02656">
    <property type="entry name" value="DUF202"/>
    <property type="match status" value="1"/>
</dbReference>
<evidence type="ECO:0000313" key="7">
    <source>
        <dbReference type="EMBL" id="BDQ36802.1"/>
    </source>
</evidence>
<evidence type="ECO:0000256" key="1">
    <source>
        <dbReference type="ARBA" id="ARBA00004127"/>
    </source>
</evidence>
<keyword evidence="8" id="KW-1185">Reference proteome</keyword>
<evidence type="ECO:0000259" key="6">
    <source>
        <dbReference type="Pfam" id="PF02656"/>
    </source>
</evidence>
<keyword evidence="2 5" id="KW-0812">Transmembrane</keyword>
<reference evidence="7 8" key="1">
    <citation type="submission" date="2022-08" db="EMBL/GenBank/DDBJ databases">
        <title>Genome Sequence of the sulphate-reducing bacterium, Pseudodesulfovibrio sp. SYK.</title>
        <authorList>
            <person name="Kondo R."/>
            <person name="Kataoka T."/>
        </authorList>
    </citation>
    <scope>NUCLEOTIDE SEQUENCE [LARGE SCALE GENOMIC DNA]</scope>
    <source>
        <strain evidence="7 8">SYK</strain>
    </source>
</reference>
<dbReference type="Proteomes" id="UP001317742">
    <property type="component" value="Chromosome"/>
</dbReference>
<feature type="domain" description="DUF202" evidence="6">
    <location>
        <begin position="19"/>
        <end position="94"/>
    </location>
</feature>
<proteinExistence type="predicted"/>
<protein>
    <recommendedName>
        <fullName evidence="6">DUF202 domain-containing protein</fullName>
    </recommendedName>
</protein>
<keyword evidence="4 5" id="KW-0472">Membrane</keyword>
<evidence type="ECO:0000313" key="8">
    <source>
        <dbReference type="Proteomes" id="UP001317742"/>
    </source>
</evidence>
<feature type="transmembrane region" description="Helical" evidence="5">
    <location>
        <begin position="102"/>
        <end position="124"/>
    </location>
</feature>
<dbReference type="InterPro" id="IPR003807">
    <property type="entry name" value="DUF202"/>
</dbReference>
<comment type="subcellular location">
    <subcellularLocation>
        <location evidence="1">Endomembrane system</location>
        <topology evidence="1">Multi-pass membrane protein</topology>
    </subcellularLocation>
</comment>